<dbReference type="PANTHER" id="PTHR14919">
    <property type="entry name" value="KPL2-RELATED"/>
    <property type="match status" value="1"/>
</dbReference>
<evidence type="ECO:0000256" key="4">
    <source>
        <dbReference type="SAM" id="Coils"/>
    </source>
</evidence>
<dbReference type="PROSITE" id="PS50082">
    <property type="entry name" value="WD_REPEATS_2"/>
    <property type="match status" value="2"/>
</dbReference>
<dbReference type="InterPro" id="IPR027417">
    <property type="entry name" value="P-loop_NTPase"/>
</dbReference>
<dbReference type="InterPro" id="IPR036872">
    <property type="entry name" value="CH_dom_sf"/>
</dbReference>
<feature type="region of interest" description="Disordered" evidence="5">
    <location>
        <begin position="1055"/>
        <end position="1078"/>
    </location>
</feature>
<accession>A0A078AZ92</accession>
<feature type="compositionally biased region" description="Low complexity" evidence="5">
    <location>
        <begin position="1066"/>
        <end position="1075"/>
    </location>
</feature>
<dbReference type="Gene3D" id="3.40.50.300">
    <property type="entry name" value="P-loop containing nucleotide triphosphate hydrolases"/>
    <property type="match status" value="1"/>
</dbReference>
<evidence type="ECO:0000256" key="2">
    <source>
        <dbReference type="ARBA" id="ARBA00022737"/>
    </source>
</evidence>
<feature type="region of interest" description="Disordered" evidence="5">
    <location>
        <begin position="1324"/>
        <end position="1376"/>
    </location>
</feature>
<dbReference type="Pfam" id="PF22946">
    <property type="entry name" value="SPEF2_D5"/>
    <property type="match status" value="1"/>
</dbReference>
<dbReference type="SUPFAM" id="SSF50978">
    <property type="entry name" value="WD40 repeat-like"/>
    <property type="match status" value="1"/>
</dbReference>
<proteinExistence type="predicted"/>
<feature type="region of interest" description="Disordered" evidence="5">
    <location>
        <begin position="1179"/>
        <end position="1206"/>
    </location>
</feature>
<feature type="domain" description="CH-like" evidence="6">
    <location>
        <begin position="312"/>
        <end position="358"/>
    </location>
</feature>
<keyword evidence="8" id="KW-0418">Kinase</keyword>
<dbReference type="Pfam" id="PF00400">
    <property type="entry name" value="WD40"/>
    <property type="match status" value="3"/>
</dbReference>
<organism evidence="8 9">
    <name type="scientific">Stylonychia lemnae</name>
    <name type="common">Ciliate</name>
    <dbReference type="NCBI Taxonomy" id="5949"/>
    <lineage>
        <taxon>Eukaryota</taxon>
        <taxon>Sar</taxon>
        <taxon>Alveolata</taxon>
        <taxon>Ciliophora</taxon>
        <taxon>Intramacronucleata</taxon>
        <taxon>Spirotrichea</taxon>
        <taxon>Stichotrichia</taxon>
        <taxon>Sporadotrichida</taxon>
        <taxon>Oxytrichidae</taxon>
        <taxon>Stylonychinae</taxon>
        <taxon>Stylonychia</taxon>
    </lineage>
</organism>
<evidence type="ECO:0000256" key="5">
    <source>
        <dbReference type="SAM" id="MobiDB-lite"/>
    </source>
</evidence>
<dbReference type="CDD" id="cd00200">
    <property type="entry name" value="WD40"/>
    <property type="match status" value="1"/>
</dbReference>
<evidence type="ECO:0000256" key="1">
    <source>
        <dbReference type="ARBA" id="ARBA00022574"/>
    </source>
</evidence>
<dbReference type="SMART" id="SM00320">
    <property type="entry name" value="WD40"/>
    <property type="match status" value="6"/>
</dbReference>
<name>A0A078AZ92_STYLE</name>
<dbReference type="InterPro" id="IPR001680">
    <property type="entry name" value="WD40_rpt"/>
</dbReference>
<feature type="repeat" description="WD" evidence="3">
    <location>
        <begin position="39"/>
        <end position="80"/>
    </location>
</feature>
<dbReference type="InterPro" id="IPR019775">
    <property type="entry name" value="WD40_repeat_CS"/>
</dbReference>
<keyword evidence="9" id="KW-1185">Reference proteome</keyword>
<dbReference type="PROSITE" id="PS50294">
    <property type="entry name" value="WD_REPEATS_REGION"/>
    <property type="match status" value="1"/>
</dbReference>
<dbReference type="InterPro" id="IPR054517">
    <property type="entry name" value="SPEF2_D5"/>
</dbReference>
<feature type="domain" description="CPC1/SPEF2" evidence="7">
    <location>
        <begin position="618"/>
        <end position="749"/>
    </location>
</feature>
<dbReference type="PANTHER" id="PTHR14919:SF0">
    <property type="entry name" value="SPERM FLAGELLAR PROTEIN 2"/>
    <property type="match status" value="1"/>
</dbReference>
<evidence type="ECO:0000313" key="8">
    <source>
        <dbReference type="EMBL" id="CDW87464.1"/>
    </source>
</evidence>
<dbReference type="InParanoid" id="A0A078AZ92"/>
<sequence length="1929" mass="225250">METLLCQVTLIEPSEYFLQYSYTIQLWNPKKGSLIKSYAGVHNREVLDIAIFNENDKFASCGGDKTFYIWDVLSGKYIRKFIAHTNKINAICLNHFQNVIATGSFDNSVKLWDLMSRDYRPIQVLDDFRDSITKIMITDDSIIASSVDGILRTYDIRMGKLVRDNIEAPINSFDIGEDKKFVAVSCLNSTTKLYDLSTGETIADYKGHHKSDNYHGSVKFSKDNSYLVQASEDNNIVLYDIVTKEPLNILRGHLRPVVSIDRHPVEPNKYISGSADGYIKKTYQIFLRSMYLFFLSDFKNKILTVTLLIRTNKESKIKNFAQVEAVMRQLKVKFDGKLINQIMNEERGAALRLLYQIKLGIMKDNPQEFNIQANTKTITGLDKHTLDRRFEEVMQLKTTLPTLNKFQTMNRSKKLESIEKTLLKFEHTKKQQDDYAYKSQKDEEELINKLYQDQRQMSMNKMKENQQFMKDWEKEGRKNWGQNQQKRSDAIARQQYFEDLEVKAFKDKLGKELDEATKDMAGGINEFEMNLQKLGIEKNTNIEDAIKRMEEKKGIPPGQIQNFSYAATMNKIKENKNLQDFAAKERDRRRRKMIVDQARTQNNLDKKKNEEQLIQKIMKKQAEEQQFAYLEWRNQQCKQLIIKNREEKAFGVEEKKKAQMQELERKRNEEHAAMIESHRKNIQDQKKYYQQVRREEKLKRRMLNIEVCSEVMDLILDVANQTFDQQQKNGIKKLDKPTWREWMNIFVDNKLVSSVVGDHHHGFSQGLTDDDPTRDQYSDPLQDPTKNLESILDEMKFDPAYEDLLQYLSVTGIFNLNQGDHAPYWNQMLDLNSFDFDFKFLDSLIPPHNPELGRNLKQILSSLWQTEQPDNLEESKLEETIGIPHHLPLKLCILGKKYGGKRTVAKQIQELYNNKVKVFKMDDLIKEVYEYVSPKPQAVEVDKSKKAPAKKVEEAAPIDAYAGMDTKDYKDIGNQVKAIFGENFDFATLNNSGAPDLVSMIQDDSLLIRLFIQKLKLSFPQDKPEQVKIEEIKLNIQKEKEILEQLAELEQQNAAVGGAQDKKGKAPPAKGKNAGSNEDQLRQDLELIQKIQPEGWILLDFPRTLSQAKLMEKLMTGFQSMTDLPKNQDLVAFEQWSKIASASTSEADSSSDLPKIYQSASDAVIFLDTPSDECFRRSQNRKIDPTTGTVYHLEDNPPPENDNKLKDRLQEYSDPDADSNKMNNHHQVYDDNQQLLKTWVNGFGLEEDNIEPVNALIEVGITHGQKKQDVWEKVSKELQRVLGFKQAQYDKKKLQVMQAEEQNQILLDQQKLLEQQQQEQLNNSNVIEQSPRVQNNDQNQLDASPQQQFELAPSRTRSQREMQSQQSKRFKSEKSIVQPMTNEEKRDYWQTFEQSYYKECLTVFKVIRRQRDLILEGLNDMQTRFIDFLQRTDAKVQKVHEFIESFNKFSDEFPDLREDEQTKEELLKRVDTLNNDLWAIVEQRKDDAIAEHAKLIDNGWIDIELKKLIKNATTVVQNEVNKYLAFYALLVGFESPMQIRVERYFNDAVDSGLAAINQHKKSPILHQISKLILKDIQQSLIDHQQLDSDVRQQLKIESDNLIFRLNMIQTWITVKLMDFYYFSQEVYNTMDDWISIAVLEENNAIKSVVDKLQNGIFEQQLRLDYHQFNVSALDLYSKIQTVDYQPNKSIMLPSQNGLTQHFKIEHLEILYKDFRQYAFDRYLDGQTFIHIIVLSLKENRVPGSWRCLEFSSFNNILRRYTVKPLGMDDDYSKPIYSSRDQDGLAQVERQFVDWKKILTMFILLQTNMGDDQESLNEYGEQLRELANERGEISQEDFLKAEAWFENVQALPDIRVEQQLMGDEDDEDYDPNLMSQVMTDYTRLSRIKSLIFNTHQNNTRKVNVNEYIHILKEIQAIAYGTTCYQGLFQY</sequence>
<dbReference type="InterPro" id="IPR015943">
    <property type="entry name" value="WD40/YVTN_repeat-like_dom_sf"/>
</dbReference>
<dbReference type="InterPro" id="IPR036322">
    <property type="entry name" value="WD40_repeat_dom_sf"/>
</dbReference>
<feature type="region of interest" description="Disordered" evidence="5">
    <location>
        <begin position="763"/>
        <end position="784"/>
    </location>
</feature>
<feature type="coiled-coil region" evidence="4">
    <location>
        <begin position="1808"/>
        <end position="1835"/>
    </location>
</feature>
<dbReference type="GO" id="GO:0016301">
    <property type="term" value="F:kinase activity"/>
    <property type="evidence" value="ECO:0007669"/>
    <property type="project" value="UniProtKB-KW"/>
</dbReference>
<protein>
    <submittedName>
        <fullName evidence="8">Mitogen-activated protein kinase organizer</fullName>
    </submittedName>
</protein>
<reference evidence="8 9" key="1">
    <citation type="submission" date="2014-06" db="EMBL/GenBank/DDBJ databases">
        <authorList>
            <person name="Swart Estienne"/>
        </authorList>
    </citation>
    <scope>NUCLEOTIDE SEQUENCE [LARGE SCALE GENOMIC DNA]</scope>
    <source>
        <strain evidence="8 9">130c</strain>
    </source>
</reference>
<dbReference type="EMBL" id="CCKQ01015630">
    <property type="protein sequence ID" value="CDW87464.1"/>
    <property type="molecule type" value="Genomic_DNA"/>
</dbReference>
<keyword evidence="4" id="KW-0175">Coiled coil</keyword>
<evidence type="ECO:0000313" key="9">
    <source>
        <dbReference type="Proteomes" id="UP000039865"/>
    </source>
</evidence>
<dbReference type="Gene3D" id="2.130.10.10">
    <property type="entry name" value="YVTN repeat-like/Quinoprotein amine dehydrogenase"/>
    <property type="match status" value="2"/>
</dbReference>
<evidence type="ECO:0000259" key="7">
    <source>
        <dbReference type="Pfam" id="PF22946"/>
    </source>
</evidence>
<dbReference type="GO" id="GO:0005737">
    <property type="term" value="C:cytoplasm"/>
    <property type="evidence" value="ECO:0007669"/>
    <property type="project" value="UniProtKB-ARBA"/>
</dbReference>
<feature type="coiled-coil region" evidence="4">
    <location>
        <begin position="1289"/>
        <end position="1319"/>
    </location>
</feature>
<keyword evidence="1 3" id="KW-0853">WD repeat</keyword>
<feature type="compositionally biased region" description="Polar residues" evidence="5">
    <location>
        <begin position="1324"/>
        <end position="1349"/>
    </location>
</feature>
<feature type="repeat" description="WD" evidence="3">
    <location>
        <begin position="81"/>
        <end position="114"/>
    </location>
</feature>
<evidence type="ECO:0000256" key="3">
    <source>
        <dbReference type="PROSITE-ProRule" id="PRU00221"/>
    </source>
</evidence>
<dbReference type="InterPro" id="IPR052634">
    <property type="entry name" value="Sperm_flagellar-bone_growth"/>
</dbReference>
<keyword evidence="2" id="KW-0677">Repeat</keyword>
<dbReference type="InterPro" id="IPR010441">
    <property type="entry name" value="CH_2"/>
</dbReference>
<dbReference type="Gene3D" id="1.10.418.10">
    <property type="entry name" value="Calponin-like domain"/>
    <property type="match status" value="1"/>
</dbReference>
<gene>
    <name evidence="8" type="primary">Contig12223.g13062</name>
    <name evidence="8" type="ORF">STYLEM_16569</name>
</gene>
<evidence type="ECO:0000259" key="6">
    <source>
        <dbReference type="Pfam" id="PF06294"/>
    </source>
</evidence>
<feature type="coiled-coil region" evidence="4">
    <location>
        <begin position="653"/>
        <end position="695"/>
    </location>
</feature>
<dbReference type="OrthoDB" id="62528at2759"/>
<dbReference type="Proteomes" id="UP000039865">
    <property type="component" value="Unassembled WGS sequence"/>
</dbReference>
<dbReference type="PROSITE" id="PS00678">
    <property type="entry name" value="WD_REPEATS_1"/>
    <property type="match status" value="1"/>
</dbReference>
<keyword evidence="8" id="KW-0808">Transferase</keyword>
<dbReference type="Pfam" id="PF06294">
    <property type="entry name" value="CH_2"/>
    <property type="match status" value="1"/>
</dbReference>